<organism evidence="1 2">
    <name type="scientific">Orientia tsutsugamushi str. Gilliam</name>
    <dbReference type="NCBI Taxonomy" id="1359184"/>
    <lineage>
        <taxon>Bacteria</taxon>
        <taxon>Pseudomonadati</taxon>
        <taxon>Pseudomonadota</taxon>
        <taxon>Alphaproteobacteria</taxon>
        <taxon>Rickettsiales</taxon>
        <taxon>Rickettsiaceae</taxon>
        <taxon>Rickettsieae</taxon>
        <taxon>Orientia</taxon>
    </lineage>
</organism>
<proteinExistence type="predicted"/>
<dbReference type="Proteomes" id="UP000033769">
    <property type="component" value="Unassembled WGS sequence"/>
</dbReference>
<evidence type="ECO:0000313" key="2">
    <source>
        <dbReference type="Proteomes" id="UP000033769"/>
    </source>
</evidence>
<comment type="caution">
    <text evidence="1">The sequence shown here is derived from an EMBL/GenBank/DDBJ whole genome shotgun (WGS) entry which is preliminary data.</text>
</comment>
<name>A0A0F3M6Y9_ORITS</name>
<reference evidence="1 2" key="1">
    <citation type="submission" date="2015-02" db="EMBL/GenBank/DDBJ databases">
        <title>Genome Sequencing of Rickettsiales.</title>
        <authorList>
            <person name="Daugherty S.C."/>
            <person name="Su Q."/>
            <person name="Abolude K."/>
            <person name="Beier-Sexton M."/>
            <person name="Carlyon J.A."/>
            <person name="Carter R."/>
            <person name="Day N.P."/>
            <person name="Dumler S.J."/>
            <person name="Dyachenko V."/>
            <person name="Godinez A."/>
            <person name="Kurtti T.J."/>
            <person name="Lichay M."/>
            <person name="Mullins K.E."/>
            <person name="Ott S."/>
            <person name="Pappas-Brown V."/>
            <person name="Paris D.H."/>
            <person name="Patel P."/>
            <person name="Richards A.L."/>
            <person name="Sadzewicz L."/>
            <person name="Sears K."/>
            <person name="Seidman D."/>
            <person name="Sengamalay N."/>
            <person name="Stenos J."/>
            <person name="Tallon L.J."/>
            <person name="Vincent G."/>
            <person name="Fraser C.M."/>
            <person name="Munderloh U."/>
            <person name="Dunning-Hotopp J.C."/>
        </authorList>
    </citation>
    <scope>NUCLEOTIDE SEQUENCE [LARGE SCALE GENOMIC DNA]</scope>
    <source>
        <strain evidence="1 2">Gilliam</strain>
    </source>
</reference>
<accession>A0A0F3M6Y9</accession>
<dbReference type="AlphaFoldDB" id="A0A0F3M6Y9"/>
<protein>
    <submittedName>
        <fullName evidence="1">Uncharacterized protein</fullName>
    </submittedName>
</protein>
<sequence>MHLSRFLDPKNDVAFKKIFGSEKKQGHTNTFSERYIVV</sequence>
<evidence type="ECO:0000313" key="1">
    <source>
        <dbReference type="EMBL" id="KJV51436.1"/>
    </source>
</evidence>
<dbReference type="EMBL" id="LANO01000046">
    <property type="protein sequence ID" value="KJV51436.1"/>
    <property type="molecule type" value="Genomic_DNA"/>
</dbReference>
<gene>
    <name evidence="1" type="ORF">OTSGILL_2282</name>
</gene>